<dbReference type="Proteomes" id="UP001055879">
    <property type="component" value="Linkage Group LG03"/>
</dbReference>
<comment type="caution">
    <text evidence="1">The sequence shown here is derived from an EMBL/GenBank/DDBJ whole genome shotgun (WGS) entry which is preliminary data.</text>
</comment>
<gene>
    <name evidence="1" type="ORF">L6452_10189</name>
</gene>
<sequence>MQDHGMVPVEETTVPKPTKRKPTTRKLLKNQTQENNVKGAHEVTRPSKRSSKKEAPQIFQQEKSNSDSLPDSSTGNEYRSLRRKYLLLKEESFNLGRETKDIQDAVNSLEEEKLSLLDELVVLEGLVDPLELDASRRLP</sequence>
<protein>
    <submittedName>
        <fullName evidence="1">Uncharacterized protein</fullName>
    </submittedName>
</protein>
<evidence type="ECO:0000313" key="1">
    <source>
        <dbReference type="EMBL" id="KAI3747641.1"/>
    </source>
</evidence>
<dbReference type="EMBL" id="CM042049">
    <property type="protein sequence ID" value="KAI3747641.1"/>
    <property type="molecule type" value="Genomic_DNA"/>
</dbReference>
<accession>A0ACB9DN52</accession>
<name>A0ACB9DN52_ARCLA</name>
<reference evidence="2" key="1">
    <citation type="journal article" date="2022" name="Mol. Ecol. Resour.">
        <title>The genomes of chicory, endive, great burdock and yacon provide insights into Asteraceae palaeo-polyploidization history and plant inulin production.</title>
        <authorList>
            <person name="Fan W."/>
            <person name="Wang S."/>
            <person name="Wang H."/>
            <person name="Wang A."/>
            <person name="Jiang F."/>
            <person name="Liu H."/>
            <person name="Zhao H."/>
            <person name="Xu D."/>
            <person name="Zhang Y."/>
        </authorList>
    </citation>
    <scope>NUCLEOTIDE SEQUENCE [LARGE SCALE GENOMIC DNA]</scope>
    <source>
        <strain evidence="2">cv. Niubang</strain>
    </source>
</reference>
<proteinExistence type="predicted"/>
<keyword evidence="2" id="KW-1185">Reference proteome</keyword>
<evidence type="ECO:0000313" key="2">
    <source>
        <dbReference type="Proteomes" id="UP001055879"/>
    </source>
</evidence>
<organism evidence="1 2">
    <name type="scientific">Arctium lappa</name>
    <name type="common">Greater burdock</name>
    <name type="synonym">Lappa major</name>
    <dbReference type="NCBI Taxonomy" id="4217"/>
    <lineage>
        <taxon>Eukaryota</taxon>
        <taxon>Viridiplantae</taxon>
        <taxon>Streptophyta</taxon>
        <taxon>Embryophyta</taxon>
        <taxon>Tracheophyta</taxon>
        <taxon>Spermatophyta</taxon>
        <taxon>Magnoliopsida</taxon>
        <taxon>eudicotyledons</taxon>
        <taxon>Gunneridae</taxon>
        <taxon>Pentapetalae</taxon>
        <taxon>asterids</taxon>
        <taxon>campanulids</taxon>
        <taxon>Asterales</taxon>
        <taxon>Asteraceae</taxon>
        <taxon>Carduoideae</taxon>
        <taxon>Cardueae</taxon>
        <taxon>Arctiinae</taxon>
        <taxon>Arctium</taxon>
    </lineage>
</organism>
<reference evidence="1 2" key="2">
    <citation type="journal article" date="2022" name="Mol. Ecol. Resour.">
        <title>The genomes of chicory, endive, great burdock and yacon provide insights into Asteraceae paleo-polyploidization history and plant inulin production.</title>
        <authorList>
            <person name="Fan W."/>
            <person name="Wang S."/>
            <person name="Wang H."/>
            <person name="Wang A."/>
            <person name="Jiang F."/>
            <person name="Liu H."/>
            <person name="Zhao H."/>
            <person name="Xu D."/>
            <person name="Zhang Y."/>
        </authorList>
    </citation>
    <scope>NUCLEOTIDE SEQUENCE [LARGE SCALE GENOMIC DNA]</scope>
    <source>
        <strain evidence="2">cv. Niubang</strain>
    </source>
</reference>